<dbReference type="InterPro" id="IPR012337">
    <property type="entry name" value="RNaseH-like_sf"/>
</dbReference>
<reference evidence="2 3" key="1">
    <citation type="submission" date="2021-01" db="EMBL/GenBank/DDBJ databases">
        <title>Whole genome shotgun sequence of Verrucosispora lutea NBRC 106530.</title>
        <authorList>
            <person name="Komaki H."/>
            <person name="Tamura T."/>
        </authorList>
    </citation>
    <scope>NUCLEOTIDE SEQUENCE [LARGE SCALE GENOMIC DNA]</scope>
    <source>
        <strain evidence="2 3">NBRC 106530</strain>
    </source>
</reference>
<gene>
    <name evidence="2" type="ORF">Vlu01_54570</name>
</gene>
<dbReference type="PANTHER" id="PTHR34614:SF2">
    <property type="entry name" value="TRANSPOSASE IS4-LIKE DOMAIN-CONTAINING PROTEIN"/>
    <property type="match status" value="1"/>
</dbReference>
<accession>A0ABQ4J3T6</accession>
<proteinExistence type="predicted"/>
<protein>
    <submittedName>
        <fullName evidence="2">IS1634 family transposase</fullName>
    </submittedName>
</protein>
<name>A0ABQ4J3T6_9ACTN</name>
<comment type="caution">
    <text evidence="2">The sequence shown here is derived from an EMBL/GenBank/DDBJ whole genome shotgun (WGS) entry which is preliminary data.</text>
</comment>
<evidence type="ECO:0000259" key="1">
    <source>
        <dbReference type="Pfam" id="PF01609"/>
    </source>
</evidence>
<evidence type="ECO:0000313" key="3">
    <source>
        <dbReference type="Proteomes" id="UP000643165"/>
    </source>
</evidence>
<sequence>MSPYVRTVKTASGARAVQIVYSSRRGSRDIEHIGSAHDDAELEVLRAVARQRMAAGQGELDLGVEGAATAGRGAGPLPITSSRMGHLWDALTRAYEALGFTQATGGDEVFRQLVLARIIEPTSKLDSLRVLEETGVAPASYATVKRRLPVFADQSWRQRLAAACAAHAGLGPASLVLYDVSTLYFETDTADGFREPGFSKERRLEPQITIGLLTDAAGFPLMVEAFEGNKAETLTMVPTIRAFMQAHRLSDVTIVADAGMVSAANQKAIEAAGLSFILGARIPEVPYVVAAWRQAHPDQEIDDGQVFIQPWPAGSADRRRDQVIYYQYKTDRARRTLRGIDEQVAKAEKAVAGKTTVKRNRFVRLSGGTRTVNRALEAKARAVAGLKGYVTNLAVCPDGTPITAEFVIDAYHRLFHIEKSFRMSKHDLQARPIYHHTRDSIDAHLTIVFAALAVSRWIEDHTSWSIKKFVRTARRYRTIEIQAGEHTITAADPLPHDLHHALEAITQPNRRAH</sequence>
<dbReference type="InterPro" id="IPR002559">
    <property type="entry name" value="Transposase_11"/>
</dbReference>
<dbReference type="NCBIfam" id="NF033559">
    <property type="entry name" value="transpos_IS1634"/>
    <property type="match status" value="1"/>
</dbReference>
<organism evidence="2 3">
    <name type="scientific">Micromonospora lutea</name>
    <dbReference type="NCBI Taxonomy" id="419825"/>
    <lineage>
        <taxon>Bacteria</taxon>
        <taxon>Bacillati</taxon>
        <taxon>Actinomycetota</taxon>
        <taxon>Actinomycetes</taxon>
        <taxon>Micromonosporales</taxon>
        <taxon>Micromonosporaceae</taxon>
        <taxon>Micromonospora</taxon>
    </lineage>
</organism>
<dbReference type="Proteomes" id="UP000643165">
    <property type="component" value="Unassembled WGS sequence"/>
</dbReference>
<dbReference type="SUPFAM" id="SSF53098">
    <property type="entry name" value="Ribonuclease H-like"/>
    <property type="match status" value="1"/>
</dbReference>
<dbReference type="EMBL" id="BOPB01000051">
    <property type="protein sequence ID" value="GIJ24833.1"/>
    <property type="molecule type" value="Genomic_DNA"/>
</dbReference>
<dbReference type="PANTHER" id="PTHR34614">
    <property type="match status" value="1"/>
</dbReference>
<evidence type="ECO:0000313" key="2">
    <source>
        <dbReference type="EMBL" id="GIJ24833.1"/>
    </source>
</evidence>
<keyword evidence="3" id="KW-1185">Reference proteome</keyword>
<feature type="domain" description="Transposase IS4-like" evidence="1">
    <location>
        <begin position="174"/>
        <end position="452"/>
    </location>
</feature>
<dbReference type="Pfam" id="PF01609">
    <property type="entry name" value="DDE_Tnp_1"/>
    <property type="match status" value="1"/>
</dbReference>
<dbReference type="InterPro" id="IPR047654">
    <property type="entry name" value="IS1634_transpos"/>
</dbReference>